<organism evidence="2 3">
    <name type="scientific">Pristionchus entomophagus</name>
    <dbReference type="NCBI Taxonomy" id="358040"/>
    <lineage>
        <taxon>Eukaryota</taxon>
        <taxon>Metazoa</taxon>
        <taxon>Ecdysozoa</taxon>
        <taxon>Nematoda</taxon>
        <taxon>Chromadorea</taxon>
        <taxon>Rhabditida</taxon>
        <taxon>Rhabditina</taxon>
        <taxon>Diplogasteromorpha</taxon>
        <taxon>Diplogasteroidea</taxon>
        <taxon>Neodiplogasteridae</taxon>
        <taxon>Pristionchus</taxon>
    </lineage>
</organism>
<dbReference type="GO" id="GO:0005615">
    <property type="term" value="C:extracellular space"/>
    <property type="evidence" value="ECO:0007669"/>
    <property type="project" value="TreeGrafter"/>
</dbReference>
<evidence type="ECO:0000256" key="1">
    <source>
        <dbReference type="SAM" id="Phobius"/>
    </source>
</evidence>
<evidence type="ECO:0000313" key="2">
    <source>
        <dbReference type="EMBL" id="GMS88331.1"/>
    </source>
</evidence>
<feature type="non-terminal residue" evidence="2">
    <location>
        <position position="1"/>
    </location>
</feature>
<evidence type="ECO:0000313" key="3">
    <source>
        <dbReference type="Proteomes" id="UP001432027"/>
    </source>
</evidence>
<reference evidence="2" key="1">
    <citation type="submission" date="2023-10" db="EMBL/GenBank/DDBJ databases">
        <title>Genome assembly of Pristionchus species.</title>
        <authorList>
            <person name="Yoshida K."/>
            <person name="Sommer R.J."/>
        </authorList>
    </citation>
    <scope>NUCLEOTIDE SEQUENCE</scope>
    <source>
        <strain evidence="2">RS0144</strain>
    </source>
</reference>
<dbReference type="CDD" id="cd16021">
    <property type="entry name" value="ALP_like"/>
    <property type="match status" value="1"/>
</dbReference>
<name>A0AAV5SYC7_9BILA</name>
<comment type="caution">
    <text evidence="2">The sequence shown here is derived from an EMBL/GenBank/DDBJ whole genome shotgun (WGS) entry which is preliminary data.</text>
</comment>
<accession>A0AAV5SYC7</accession>
<sequence>EIRTFICLLMTALNLGMWCLFMYTNYKHASQISDERRHATEGYNWESAISNDEDRETVFDTCRLVPSETWTAELRAMLNTSYDPMSSCNRSYIPWTTLTREGKVQQSMGSIYADQCEARCLEFATDRTYARSDWINLKEDKVFKCDIVEARCVKDGSTVYNFLHTQIVKKSPVKTSRKRVKSAQSVYILVIDSLGASHARRVFPETIKFMQDNFGAVDLKYMNKIGENSRPNGFAFLTGKSVTDMKRELLGLPTVYRDWSMEESCGTHVDGRGFIMQEFEKLGYTTMMAEDWHDGVFNWPACVGFGHQPATHYMRPFQIRYGKDKPASLLQHQGADNCFEPHLFLNDYTEKFIQAYPSSTPKMAVTWAAYLSHDDANAAFHADRQYKEFFERNKDELDNSFVILMGDHGMRYGKTRYTTVGKKDMSNPFVGFSIPRNLRVSDTLSNLQRNSEKLLTWFDLYETFVDIKETFAVRNQQGRKDFSQTILRLGTKGSSLLRPLPSGERSCRSLPIPPSFCICEQDREIIQLTPELDGIGQAVAKAANEVLVEERVADICAELRPARIIEVQHIKGSRLYDAIVEMTPGGGHFQALVRDIGVNGNRSFVSVAPDIMRLNAYKSQAHCFKTSDNRHLCYCKDLL</sequence>
<evidence type="ECO:0008006" key="4">
    <source>
        <dbReference type="Google" id="ProtNLM"/>
    </source>
</evidence>
<keyword evidence="1" id="KW-0472">Membrane</keyword>
<dbReference type="PANTHER" id="PTHR10974">
    <property type="entry name" value="FI08016P-RELATED"/>
    <property type="match status" value="1"/>
</dbReference>
<feature type="transmembrane region" description="Helical" evidence="1">
    <location>
        <begin position="5"/>
        <end position="23"/>
    </location>
</feature>
<protein>
    <recommendedName>
        <fullName evidence="4">Sulfatase N-terminal domain-containing protein</fullName>
    </recommendedName>
</protein>
<dbReference type="InterPro" id="IPR017850">
    <property type="entry name" value="Alkaline_phosphatase_core_sf"/>
</dbReference>
<keyword evidence="3" id="KW-1185">Reference proteome</keyword>
<dbReference type="PANTHER" id="PTHR10974:SF75">
    <property type="entry name" value="SULFATASE DOMAIN-CONTAINING PROTEIN"/>
    <property type="match status" value="1"/>
</dbReference>
<dbReference type="EMBL" id="BTSX01000003">
    <property type="protein sequence ID" value="GMS88331.1"/>
    <property type="molecule type" value="Genomic_DNA"/>
</dbReference>
<dbReference type="InterPro" id="IPR004245">
    <property type="entry name" value="DUF229"/>
</dbReference>
<dbReference type="Proteomes" id="UP001432027">
    <property type="component" value="Unassembled WGS sequence"/>
</dbReference>
<dbReference type="Gene3D" id="3.40.720.10">
    <property type="entry name" value="Alkaline Phosphatase, subunit A"/>
    <property type="match status" value="1"/>
</dbReference>
<keyword evidence="1" id="KW-1133">Transmembrane helix</keyword>
<dbReference type="Pfam" id="PF02995">
    <property type="entry name" value="DUF229"/>
    <property type="match status" value="1"/>
</dbReference>
<dbReference type="AlphaFoldDB" id="A0AAV5SYC7"/>
<gene>
    <name evidence="2" type="ORF">PENTCL1PPCAC_10506</name>
</gene>
<dbReference type="SUPFAM" id="SSF53649">
    <property type="entry name" value="Alkaline phosphatase-like"/>
    <property type="match status" value="1"/>
</dbReference>
<keyword evidence="1" id="KW-0812">Transmembrane</keyword>
<proteinExistence type="predicted"/>